<evidence type="ECO:0000256" key="1">
    <source>
        <dbReference type="ARBA" id="ARBA00004651"/>
    </source>
</evidence>
<dbReference type="SUPFAM" id="SSF53850">
    <property type="entry name" value="Periplasmic binding protein-like II"/>
    <property type="match status" value="1"/>
</dbReference>
<evidence type="ECO:0000259" key="21">
    <source>
        <dbReference type="SMART" id="SM00918"/>
    </source>
</evidence>
<evidence type="ECO:0000256" key="17">
    <source>
        <dbReference type="PIRSR" id="PIRSR601508-3"/>
    </source>
</evidence>
<keyword evidence="6" id="KW-0770">Synapse</keyword>
<dbReference type="SMART" id="SM00918">
    <property type="entry name" value="Lig_chan-Glu_bd"/>
    <property type="match status" value="1"/>
</dbReference>
<evidence type="ECO:0000256" key="4">
    <source>
        <dbReference type="ARBA" id="ARBA00022692"/>
    </source>
</evidence>
<dbReference type="InterPro" id="IPR001320">
    <property type="entry name" value="Iontro_rcpt_C"/>
</dbReference>
<evidence type="ECO:0000259" key="20">
    <source>
        <dbReference type="SMART" id="SM00079"/>
    </source>
</evidence>
<evidence type="ECO:0000256" key="19">
    <source>
        <dbReference type="SAM" id="SignalP"/>
    </source>
</evidence>
<proteinExistence type="predicted"/>
<reference evidence="22" key="1">
    <citation type="submission" date="2022-01" db="EMBL/GenBank/DDBJ databases">
        <authorList>
            <person name="Braso-Vives M."/>
        </authorList>
    </citation>
    <scope>NUCLEOTIDE SEQUENCE</scope>
</reference>
<dbReference type="SMART" id="SM00079">
    <property type="entry name" value="PBPe"/>
    <property type="match status" value="1"/>
</dbReference>
<dbReference type="CDD" id="cd13685">
    <property type="entry name" value="PBP2_iGluR_non_NMDA_like"/>
    <property type="match status" value="1"/>
</dbReference>
<keyword evidence="12" id="KW-1071">Ligand-gated ion channel</keyword>
<sequence length="514" mass="57165">MATVLSRVSLLLVAAASFVMADRVEVDPFVSDLRNRTLRVVTIPANGFVLISDVDKDGNNVTGNDRFGGFCMDLFSWISTELGFKYEYYEVQDGHYGIYNSTSGKWNGVIGDVVYGKADIAVAHLSITSERQKAGEFTLPFYDNGMTFAMKKTASRTSNTWGFISPFQPELWATILLTALAVGLFQGAANLVSKNIDNEGDAPEDKDEDKETGFWEAVWQSFVALVQLGPEFLPRSLPGRISAFFWGIGILVAISTYTANLAAFLTVKNVGYSISSAEDLLRQKEISYGTVRAYATWESFKTSTTEPYHSLGVTMKANEESVIVENLQEGLDKVRQGKYALFADSAELDYHASRKPCDLQTIGRVFWQTGYGMLLPKNSKYTVEFNKAIVAAKERGVFDAFDAKWIKSHECSGTDQTVLKSSVIELQDMLGVFVLVYGGMALALIVLVGEFIYTCAQDLKKADPHKPVTVMEAMKTRLKRIFFRRKRSGVKNEVKPSNINPNRSFIVDLEQIQD</sequence>
<dbReference type="InterPro" id="IPR015683">
    <property type="entry name" value="Ionotropic_Glu_rcpt"/>
</dbReference>
<feature type="chain" id="PRO_5035436833" evidence="19">
    <location>
        <begin position="22"/>
        <end position="514"/>
    </location>
</feature>
<keyword evidence="9" id="KW-0675">Receptor</keyword>
<keyword evidence="7" id="KW-0406">Ion transport</keyword>
<evidence type="ECO:0000313" key="23">
    <source>
        <dbReference type="Proteomes" id="UP000838412"/>
    </source>
</evidence>
<feature type="site" description="Crucial to convey clamshell closure to channel opening" evidence="16">
    <location>
        <position position="274"/>
    </location>
</feature>
<keyword evidence="19" id="KW-0732">Signal</keyword>
<dbReference type="Proteomes" id="UP000838412">
    <property type="component" value="Chromosome 1"/>
</dbReference>
<dbReference type="GO" id="GO:0045211">
    <property type="term" value="C:postsynaptic membrane"/>
    <property type="evidence" value="ECO:0007669"/>
    <property type="project" value="UniProtKB-SubCell"/>
</dbReference>
<evidence type="ECO:0000256" key="12">
    <source>
        <dbReference type="ARBA" id="ARBA00023286"/>
    </source>
</evidence>
<evidence type="ECO:0000256" key="2">
    <source>
        <dbReference type="ARBA" id="ARBA00022448"/>
    </source>
</evidence>
<keyword evidence="8 18" id="KW-0472">Membrane</keyword>
<dbReference type="AlphaFoldDB" id="A0A8J9YMF2"/>
<evidence type="ECO:0000256" key="7">
    <source>
        <dbReference type="ARBA" id="ARBA00023065"/>
    </source>
</evidence>
<keyword evidence="3" id="KW-1003">Cell membrane</keyword>
<dbReference type="Pfam" id="PF00060">
    <property type="entry name" value="Lig_chan"/>
    <property type="match status" value="1"/>
</dbReference>
<feature type="binding site" evidence="15">
    <location>
        <position position="126"/>
    </location>
    <ligand>
        <name>L-glutamate</name>
        <dbReference type="ChEBI" id="CHEBI:29985"/>
    </ligand>
</feature>
<evidence type="ECO:0000256" key="8">
    <source>
        <dbReference type="ARBA" id="ARBA00023136"/>
    </source>
</evidence>
<feature type="binding site" evidence="15">
    <location>
        <position position="296"/>
    </location>
    <ligand>
        <name>L-glutamate</name>
        <dbReference type="ChEBI" id="CHEBI:29985"/>
    </ligand>
</feature>
<feature type="disulfide bond" evidence="17">
    <location>
        <begin position="357"/>
        <end position="411"/>
    </location>
</feature>
<feature type="binding site" evidence="15">
    <location>
        <position position="344"/>
    </location>
    <ligand>
        <name>L-glutamate</name>
        <dbReference type="ChEBI" id="CHEBI:29985"/>
    </ligand>
</feature>
<keyword evidence="2" id="KW-0813">Transport</keyword>
<evidence type="ECO:0000256" key="5">
    <source>
        <dbReference type="ARBA" id="ARBA00022989"/>
    </source>
</evidence>
<feature type="domain" description="Ionotropic glutamate receptor C-terminal" evidence="20">
    <location>
        <begin position="37"/>
        <end position="408"/>
    </location>
</feature>
<feature type="site" description="Interaction with the cone snail toxin Con-ikot-ikot" evidence="16">
    <location>
        <position position="301"/>
    </location>
</feature>
<dbReference type="InterPro" id="IPR001508">
    <property type="entry name" value="Iono_Glu_rcpt_met"/>
</dbReference>
<dbReference type="EMBL" id="OV696686">
    <property type="protein sequence ID" value="CAH1228153.1"/>
    <property type="molecule type" value="Genomic_DNA"/>
</dbReference>
<dbReference type="FunFam" id="3.40.190.10:FF:000399">
    <property type="entry name" value="Predicted protein"/>
    <property type="match status" value="1"/>
</dbReference>
<evidence type="ECO:0000256" key="11">
    <source>
        <dbReference type="ARBA" id="ARBA00023257"/>
    </source>
</evidence>
<name>A0A8J9YMF2_BRALA</name>
<organism evidence="22 23">
    <name type="scientific">Branchiostoma lanceolatum</name>
    <name type="common">Common lancelet</name>
    <name type="synonym">Amphioxus lanceolatum</name>
    <dbReference type="NCBI Taxonomy" id="7740"/>
    <lineage>
        <taxon>Eukaryota</taxon>
        <taxon>Metazoa</taxon>
        <taxon>Chordata</taxon>
        <taxon>Cephalochordata</taxon>
        <taxon>Leptocardii</taxon>
        <taxon>Amphioxiformes</taxon>
        <taxon>Branchiostomatidae</taxon>
        <taxon>Branchiostoma</taxon>
    </lineage>
</organism>
<keyword evidence="17" id="KW-1015">Disulfide bond</keyword>
<keyword evidence="4 18" id="KW-0812">Transmembrane</keyword>
<keyword evidence="5 18" id="KW-1133">Transmembrane helix</keyword>
<dbReference type="Gene3D" id="3.40.190.10">
    <property type="entry name" value="Periplasmic binding protein-like II"/>
    <property type="match status" value="3"/>
</dbReference>
<protein>
    <submittedName>
        <fullName evidence="22">GRIA1 protein</fullName>
    </submittedName>
</protein>
<keyword evidence="10" id="KW-0325">Glycoprotein</keyword>
<dbReference type="FunFam" id="3.40.190.10:FF:000257">
    <property type="entry name" value="Uncharacterized protein"/>
    <property type="match status" value="1"/>
</dbReference>
<comment type="subcellular location">
    <subcellularLocation>
        <location evidence="1">Cell membrane</location>
        <topology evidence="1">Multi-pass membrane protein</topology>
    </subcellularLocation>
    <subcellularLocation>
        <location evidence="14">Postsynaptic cell membrane</location>
    </subcellularLocation>
</comment>
<dbReference type="GO" id="GO:0015276">
    <property type="term" value="F:ligand-gated monoatomic ion channel activity"/>
    <property type="evidence" value="ECO:0007669"/>
    <property type="project" value="InterPro"/>
</dbReference>
<gene>
    <name evidence="22" type="primary">GRIA1</name>
    <name evidence="22" type="ORF">BLAG_LOCUS612</name>
</gene>
<feature type="binding site" evidence="15">
    <location>
        <position position="131"/>
    </location>
    <ligand>
        <name>L-glutamate</name>
        <dbReference type="ChEBI" id="CHEBI:29985"/>
    </ligand>
</feature>
<evidence type="ECO:0000256" key="10">
    <source>
        <dbReference type="ARBA" id="ARBA00023180"/>
    </source>
</evidence>
<dbReference type="PANTHER" id="PTHR18966">
    <property type="entry name" value="IONOTROPIC GLUTAMATE RECEPTOR"/>
    <property type="match status" value="1"/>
</dbReference>
<feature type="signal peptide" evidence="19">
    <location>
        <begin position="1"/>
        <end position="21"/>
    </location>
</feature>
<evidence type="ECO:0000256" key="3">
    <source>
        <dbReference type="ARBA" id="ARBA00022475"/>
    </source>
</evidence>
<evidence type="ECO:0000256" key="15">
    <source>
        <dbReference type="PIRSR" id="PIRSR601508-1"/>
    </source>
</evidence>
<evidence type="ECO:0000256" key="9">
    <source>
        <dbReference type="ARBA" id="ARBA00023170"/>
    </source>
</evidence>
<evidence type="ECO:0000256" key="14">
    <source>
        <dbReference type="ARBA" id="ARBA00034100"/>
    </source>
</evidence>
<evidence type="ECO:0000256" key="13">
    <source>
        <dbReference type="ARBA" id="ARBA00023303"/>
    </source>
</evidence>
<evidence type="ECO:0000256" key="16">
    <source>
        <dbReference type="PIRSR" id="PIRSR601508-2"/>
    </source>
</evidence>
<accession>A0A8J9YMF2</accession>
<dbReference type="InterPro" id="IPR019594">
    <property type="entry name" value="Glu/Gly-bd"/>
</dbReference>
<dbReference type="PRINTS" id="PR00177">
    <property type="entry name" value="NMDARECEPTOR"/>
</dbReference>
<dbReference type="Pfam" id="PF10613">
    <property type="entry name" value="Lig_chan-Glu_bd"/>
    <property type="match status" value="1"/>
</dbReference>
<keyword evidence="23" id="KW-1185">Reference proteome</keyword>
<evidence type="ECO:0000256" key="18">
    <source>
        <dbReference type="SAM" id="Phobius"/>
    </source>
</evidence>
<dbReference type="OrthoDB" id="5984008at2759"/>
<feature type="transmembrane region" description="Helical" evidence="18">
    <location>
        <begin position="430"/>
        <end position="453"/>
    </location>
</feature>
<keyword evidence="11" id="KW-0628">Postsynaptic cell membrane</keyword>
<evidence type="ECO:0000313" key="22">
    <source>
        <dbReference type="EMBL" id="CAH1228153.1"/>
    </source>
</evidence>
<feature type="domain" description="Ionotropic glutamate receptor L-glutamate and glycine-binding" evidence="21">
    <location>
        <begin position="48"/>
        <end position="115"/>
    </location>
</feature>
<dbReference type="GO" id="GO:0038023">
    <property type="term" value="F:signaling receptor activity"/>
    <property type="evidence" value="ECO:0007669"/>
    <property type="project" value="InterPro"/>
</dbReference>
<evidence type="ECO:0000256" key="6">
    <source>
        <dbReference type="ARBA" id="ARBA00023018"/>
    </source>
</evidence>
<feature type="transmembrane region" description="Helical" evidence="18">
    <location>
        <begin position="243"/>
        <end position="267"/>
    </location>
</feature>
<keyword evidence="13" id="KW-0407">Ion channel</keyword>